<accession>A0A9N9QPW8</accession>
<dbReference type="Proteomes" id="UP001152799">
    <property type="component" value="Chromosome 5"/>
</dbReference>
<feature type="compositionally biased region" description="Acidic residues" evidence="1">
    <location>
        <begin position="51"/>
        <end position="69"/>
    </location>
</feature>
<reference evidence="2" key="1">
    <citation type="submission" date="2022-01" db="EMBL/GenBank/DDBJ databases">
        <authorList>
            <person name="King R."/>
        </authorList>
    </citation>
    <scope>NUCLEOTIDE SEQUENCE</scope>
</reference>
<protein>
    <submittedName>
        <fullName evidence="2">Uncharacterized protein</fullName>
    </submittedName>
</protein>
<evidence type="ECO:0000313" key="2">
    <source>
        <dbReference type="EMBL" id="CAG9768724.1"/>
    </source>
</evidence>
<evidence type="ECO:0000256" key="1">
    <source>
        <dbReference type="SAM" id="MobiDB-lite"/>
    </source>
</evidence>
<evidence type="ECO:0000313" key="3">
    <source>
        <dbReference type="Proteomes" id="UP001152799"/>
    </source>
</evidence>
<dbReference type="AlphaFoldDB" id="A0A9N9QPW8"/>
<organism evidence="2 3">
    <name type="scientific">Ceutorhynchus assimilis</name>
    <name type="common">cabbage seed weevil</name>
    <dbReference type="NCBI Taxonomy" id="467358"/>
    <lineage>
        <taxon>Eukaryota</taxon>
        <taxon>Metazoa</taxon>
        <taxon>Ecdysozoa</taxon>
        <taxon>Arthropoda</taxon>
        <taxon>Hexapoda</taxon>
        <taxon>Insecta</taxon>
        <taxon>Pterygota</taxon>
        <taxon>Neoptera</taxon>
        <taxon>Endopterygota</taxon>
        <taxon>Coleoptera</taxon>
        <taxon>Polyphaga</taxon>
        <taxon>Cucujiformia</taxon>
        <taxon>Curculionidae</taxon>
        <taxon>Ceutorhynchinae</taxon>
        <taxon>Ceutorhynchus</taxon>
    </lineage>
</organism>
<gene>
    <name evidence="2" type="ORF">CEUTPL_LOCUS9248</name>
</gene>
<keyword evidence="3" id="KW-1185">Reference proteome</keyword>
<name>A0A9N9QPW8_9CUCU</name>
<sequence>MGIKLNLNKICDYNLQFIEENLFLEDADEVEIFSSGESDTEDEASIHENNIDSDNESGMEIDSEPEELENDQPMRMADFVWQHDPNWKPDITEFDVQTTGCNVDQLTGSSVELDFFEIFFTREFMEKITEECNRQIVYMKETDGHEFVKVLIDYLLIKQQKYFQ</sequence>
<dbReference type="OrthoDB" id="6808794at2759"/>
<proteinExistence type="predicted"/>
<dbReference type="EMBL" id="OU892281">
    <property type="protein sequence ID" value="CAG9768724.1"/>
    <property type="molecule type" value="Genomic_DNA"/>
</dbReference>
<feature type="region of interest" description="Disordered" evidence="1">
    <location>
        <begin position="35"/>
        <end position="69"/>
    </location>
</feature>